<dbReference type="InterPro" id="IPR019339">
    <property type="entry name" value="CIR_N_dom"/>
</dbReference>
<gene>
    <name evidence="3" type="ORF">AJ80_09233</name>
</gene>
<dbReference type="PANTHER" id="PTHR22093">
    <property type="entry name" value="LEUKOCYTE RECEPTOR CLUSTER LRC MEMBER 1"/>
    <property type="match status" value="1"/>
</dbReference>
<evidence type="ECO:0000256" key="1">
    <source>
        <dbReference type="SAM" id="MobiDB-lite"/>
    </source>
</evidence>
<feature type="domain" description="CBF1-interacting co-repressor CIR N-terminal" evidence="2">
    <location>
        <begin position="66"/>
        <end position="102"/>
    </location>
</feature>
<keyword evidence="4" id="KW-1185">Reference proteome</keyword>
<feature type="compositionally biased region" description="Basic residues" evidence="1">
    <location>
        <begin position="341"/>
        <end position="350"/>
    </location>
</feature>
<feature type="compositionally biased region" description="Basic and acidic residues" evidence="1">
    <location>
        <begin position="395"/>
        <end position="432"/>
    </location>
</feature>
<protein>
    <recommendedName>
        <fullName evidence="2">CBF1-interacting co-repressor CIR N-terminal domain-containing protein</fullName>
    </recommendedName>
</protein>
<dbReference type="EMBL" id="PDNA01000259">
    <property type="protein sequence ID" value="PGH00072.1"/>
    <property type="molecule type" value="Genomic_DNA"/>
</dbReference>
<sequence length="450" mass="52658">MLKAFGLMSEWLSQALKVSATAAGLDCRHCWSAWGVTNLLHLRAQRIDDSTGLALNMVLHLLGKKSWNVYNRDNIARVRRDEAEAEAREEENRRRTQEAEADKRIQILRGLRTSSPSPPPDSRGPRDESTRKDQKKDDERSRHRKRRRLAGEDDTDRDIRLAREDVEKTKSSRQKDTLLLKSSRTDDTPIVNESGHINLFPEEDKGQATRRRSQKGGHTGEKNAEAEAEAAKKQREYEDQYTMRFSNAAGFKQGMQKPWYNSSSGQAEEDAMPSKDVWGNEDLGRREREKRRINSNDPLAMMKRGVKQLRDVEWERKKWDEERKRELRALEEQEREDTESRRHRRRKRRGSSASLDSLNGFFLDARSDDESRRRKDAHSSHRHHRNRRRHRSRNRSRDRTSKHSRRDSERHSHRSSKDSSSRTKDSRTRGEETGWTQAPGKRYSAQFAGT</sequence>
<feature type="compositionally biased region" description="Basic and acidic residues" evidence="1">
    <location>
        <begin position="282"/>
        <end position="294"/>
    </location>
</feature>
<feature type="compositionally biased region" description="Basic and acidic residues" evidence="1">
    <location>
        <begin position="82"/>
        <end position="105"/>
    </location>
</feature>
<proteinExistence type="predicted"/>
<comment type="caution">
    <text evidence="3">The sequence shown here is derived from an EMBL/GenBank/DDBJ whole genome shotgun (WGS) entry which is preliminary data.</text>
</comment>
<reference evidence="3 4" key="1">
    <citation type="submission" date="2017-10" db="EMBL/GenBank/DDBJ databases">
        <title>Comparative genomics in systemic dimorphic fungi from Ajellomycetaceae.</title>
        <authorList>
            <person name="Munoz J.F."/>
            <person name="Mcewen J.G."/>
            <person name="Clay O.K."/>
            <person name="Cuomo C.A."/>
        </authorList>
    </citation>
    <scope>NUCLEOTIDE SEQUENCE [LARGE SCALE GENOMIC DNA]</scope>
    <source>
        <strain evidence="3 4">UAMH7299</strain>
    </source>
</reference>
<feature type="compositionally biased region" description="Basic and acidic residues" evidence="1">
    <location>
        <begin position="218"/>
        <end position="235"/>
    </location>
</feature>
<dbReference type="InterPro" id="IPR039875">
    <property type="entry name" value="LENG1-like"/>
</dbReference>
<name>A0A2B7WUA2_POLH7</name>
<dbReference type="SMART" id="SM01083">
    <property type="entry name" value="Cir_N"/>
    <property type="match status" value="1"/>
</dbReference>
<evidence type="ECO:0000313" key="3">
    <source>
        <dbReference type="EMBL" id="PGH00072.1"/>
    </source>
</evidence>
<feature type="compositionally biased region" description="Basic and acidic residues" evidence="1">
    <location>
        <begin position="123"/>
        <end position="141"/>
    </location>
</feature>
<feature type="compositionally biased region" description="Basic residues" evidence="1">
    <location>
        <begin position="380"/>
        <end position="394"/>
    </location>
</feature>
<feature type="compositionally biased region" description="Basic and acidic residues" evidence="1">
    <location>
        <begin position="157"/>
        <end position="187"/>
    </location>
</feature>
<feature type="region of interest" description="Disordered" evidence="1">
    <location>
        <begin position="82"/>
        <end position="235"/>
    </location>
</feature>
<feature type="compositionally biased region" description="Basic and acidic residues" evidence="1">
    <location>
        <begin position="308"/>
        <end position="332"/>
    </location>
</feature>
<feature type="compositionally biased region" description="Basic and acidic residues" evidence="1">
    <location>
        <begin position="365"/>
        <end position="379"/>
    </location>
</feature>
<dbReference type="Proteomes" id="UP000224634">
    <property type="component" value="Unassembled WGS sequence"/>
</dbReference>
<dbReference type="AlphaFoldDB" id="A0A2B7WUA2"/>
<accession>A0A2B7WUA2</accession>
<evidence type="ECO:0000259" key="2">
    <source>
        <dbReference type="SMART" id="SM01083"/>
    </source>
</evidence>
<organism evidence="3 4">
    <name type="scientific">Polytolypa hystricis (strain UAMH7299)</name>
    <dbReference type="NCBI Taxonomy" id="1447883"/>
    <lineage>
        <taxon>Eukaryota</taxon>
        <taxon>Fungi</taxon>
        <taxon>Dikarya</taxon>
        <taxon>Ascomycota</taxon>
        <taxon>Pezizomycotina</taxon>
        <taxon>Eurotiomycetes</taxon>
        <taxon>Eurotiomycetidae</taxon>
        <taxon>Onygenales</taxon>
        <taxon>Onygenales incertae sedis</taxon>
        <taxon>Polytolypa</taxon>
    </lineage>
</organism>
<feature type="region of interest" description="Disordered" evidence="1">
    <location>
        <begin position="254"/>
        <end position="450"/>
    </location>
</feature>
<dbReference type="OrthoDB" id="2159131at2759"/>
<evidence type="ECO:0000313" key="4">
    <source>
        <dbReference type="Proteomes" id="UP000224634"/>
    </source>
</evidence>
<dbReference type="PANTHER" id="PTHR22093:SF0">
    <property type="entry name" value="LEUKOCYTE RECEPTOR CLUSTER MEMBER 1"/>
    <property type="match status" value="1"/>
</dbReference>